<proteinExistence type="predicted"/>
<dbReference type="GO" id="GO:0005524">
    <property type="term" value="F:ATP binding"/>
    <property type="evidence" value="ECO:0007669"/>
    <property type="project" value="InterPro"/>
</dbReference>
<dbReference type="AlphaFoldDB" id="A0A645G5G1"/>
<gene>
    <name evidence="2" type="ORF">SDC9_168418</name>
</gene>
<protein>
    <recommendedName>
        <fullName evidence="1">ATPase AAA-type core domain-containing protein</fullName>
    </recommendedName>
</protein>
<dbReference type="GO" id="GO:0016887">
    <property type="term" value="F:ATP hydrolysis activity"/>
    <property type="evidence" value="ECO:0007669"/>
    <property type="project" value="InterPro"/>
</dbReference>
<reference evidence="2" key="1">
    <citation type="submission" date="2019-08" db="EMBL/GenBank/DDBJ databases">
        <authorList>
            <person name="Kucharzyk K."/>
            <person name="Murdoch R.W."/>
            <person name="Higgins S."/>
            <person name="Loffler F."/>
        </authorList>
    </citation>
    <scope>NUCLEOTIDE SEQUENCE</scope>
</reference>
<sequence>MIHLVCDWFFYTMATLEPDSSLLYNYDFDTKDNIEKMGKLLSRFDTGITGMDFFPWKEGEEKLEAVHNCRVRNDSKIQRGKNVIFKEEGPYNNDKYVLRCVHGDSKTPVRSDQESDGTKRLWNLSPVLLRDDIEFVYVIDELDRYLHPKVVYAFIEWFMKKNFKTPKQIIGISHNTHLLDQDLVRRDEIWFADKDVVGASELCSLDDYNVRFDKKIEKAYLEGNFKGLPNIVLPSDLDDY</sequence>
<evidence type="ECO:0000313" key="2">
    <source>
        <dbReference type="EMBL" id="MPN21039.1"/>
    </source>
</evidence>
<dbReference type="InterPro" id="IPR003959">
    <property type="entry name" value="ATPase_AAA_core"/>
</dbReference>
<accession>A0A645G5G1</accession>
<organism evidence="2">
    <name type="scientific">bioreactor metagenome</name>
    <dbReference type="NCBI Taxonomy" id="1076179"/>
    <lineage>
        <taxon>unclassified sequences</taxon>
        <taxon>metagenomes</taxon>
        <taxon>ecological metagenomes</taxon>
    </lineage>
</organism>
<dbReference type="PANTHER" id="PTHR40396:SF1">
    <property type="entry name" value="ATPASE AAA-TYPE CORE DOMAIN-CONTAINING PROTEIN"/>
    <property type="match status" value="1"/>
</dbReference>
<comment type="caution">
    <text evidence="2">The sequence shown here is derived from an EMBL/GenBank/DDBJ whole genome shotgun (WGS) entry which is preliminary data.</text>
</comment>
<dbReference type="InterPro" id="IPR027417">
    <property type="entry name" value="P-loop_NTPase"/>
</dbReference>
<dbReference type="SUPFAM" id="SSF52540">
    <property type="entry name" value="P-loop containing nucleoside triphosphate hydrolases"/>
    <property type="match status" value="1"/>
</dbReference>
<dbReference type="Gene3D" id="3.40.50.300">
    <property type="entry name" value="P-loop containing nucleotide triphosphate hydrolases"/>
    <property type="match status" value="1"/>
</dbReference>
<evidence type="ECO:0000259" key="1">
    <source>
        <dbReference type="Pfam" id="PF13304"/>
    </source>
</evidence>
<dbReference type="Pfam" id="PF13304">
    <property type="entry name" value="AAA_21"/>
    <property type="match status" value="1"/>
</dbReference>
<dbReference type="PANTHER" id="PTHR40396">
    <property type="entry name" value="ATPASE-LIKE PROTEIN"/>
    <property type="match status" value="1"/>
</dbReference>
<feature type="domain" description="ATPase AAA-type core" evidence="1">
    <location>
        <begin position="97"/>
        <end position="180"/>
    </location>
</feature>
<dbReference type="EMBL" id="VSSQ01068914">
    <property type="protein sequence ID" value="MPN21039.1"/>
    <property type="molecule type" value="Genomic_DNA"/>
</dbReference>
<name>A0A645G5G1_9ZZZZ</name>